<accession>A0A8H3X7A9</accession>
<sequence>MHIFDFKQVLTTIQQKSIFGEEEIKYLAEYYEEDKIENGQVFLAIINKYELIKEWRLAKLILCNFTTFQFVEGWEFIFSLIVPVSNGNVEHVFSQQNLIKTKLCNQMKLSTLNSHLMIAMNGPPLDKFDFEKAYNL</sequence>
<evidence type="ECO:0000313" key="2">
    <source>
        <dbReference type="Proteomes" id="UP000439903"/>
    </source>
</evidence>
<proteinExistence type="predicted"/>
<dbReference type="AlphaFoldDB" id="A0A8H3X7A9"/>
<dbReference type="EMBL" id="WTPW01001575">
    <property type="protein sequence ID" value="KAF0428012.1"/>
    <property type="molecule type" value="Genomic_DNA"/>
</dbReference>
<reference evidence="1 2" key="1">
    <citation type="journal article" date="2019" name="Environ. Microbiol.">
        <title>At the nexus of three kingdoms: the genome of the mycorrhizal fungus Gigaspora margarita provides insights into plant, endobacterial and fungal interactions.</title>
        <authorList>
            <person name="Venice F."/>
            <person name="Ghignone S."/>
            <person name="Salvioli di Fossalunga A."/>
            <person name="Amselem J."/>
            <person name="Novero M."/>
            <person name="Xianan X."/>
            <person name="Sedzielewska Toro K."/>
            <person name="Morin E."/>
            <person name="Lipzen A."/>
            <person name="Grigoriev I.V."/>
            <person name="Henrissat B."/>
            <person name="Martin F.M."/>
            <person name="Bonfante P."/>
        </authorList>
    </citation>
    <scope>NUCLEOTIDE SEQUENCE [LARGE SCALE GENOMIC DNA]</scope>
    <source>
        <strain evidence="1 2">BEG34</strain>
    </source>
</reference>
<dbReference type="OrthoDB" id="2440674at2759"/>
<protein>
    <submittedName>
        <fullName evidence="1">Zinc finger protein</fullName>
    </submittedName>
</protein>
<name>A0A8H3X7A9_GIGMA</name>
<evidence type="ECO:0000313" key="1">
    <source>
        <dbReference type="EMBL" id="KAF0428012.1"/>
    </source>
</evidence>
<gene>
    <name evidence="1" type="ORF">F8M41_005927</name>
</gene>
<dbReference type="Proteomes" id="UP000439903">
    <property type="component" value="Unassembled WGS sequence"/>
</dbReference>
<organism evidence="1 2">
    <name type="scientific">Gigaspora margarita</name>
    <dbReference type="NCBI Taxonomy" id="4874"/>
    <lineage>
        <taxon>Eukaryota</taxon>
        <taxon>Fungi</taxon>
        <taxon>Fungi incertae sedis</taxon>
        <taxon>Mucoromycota</taxon>
        <taxon>Glomeromycotina</taxon>
        <taxon>Glomeromycetes</taxon>
        <taxon>Diversisporales</taxon>
        <taxon>Gigasporaceae</taxon>
        <taxon>Gigaspora</taxon>
    </lineage>
</organism>
<comment type="caution">
    <text evidence="1">The sequence shown here is derived from an EMBL/GenBank/DDBJ whole genome shotgun (WGS) entry which is preliminary data.</text>
</comment>
<dbReference type="PANTHER" id="PTHR46880:SF5">
    <property type="entry name" value="DUF4371 DOMAIN-CONTAINING PROTEIN"/>
    <property type="match status" value="1"/>
</dbReference>
<dbReference type="PANTHER" id="PTHR46880">
    <property type="entry name" value="RAS-ASSOCIATING DOMAIN-CONTAINING PROTEIN"/>
    <property type="match status" value="1"/>
</dbReference>
<keyword evidence="2" id="KW-1185">Reference proteome</keyword>